<feature type="compositionally biased region" description="Low complexity" evidence="1">
    <location>
        <begin position="14"/>
        <end position="23"/>
    </location>
</feature>
<evidence type="ECO:0000313" key="3">
    <source>
        <dbReference type="Proteomes" id="UP000250572"/>
    </source>
</evidence>
<organism evidence="2 3">
    <name type="scientific">Gambusia affinis</name>
    <name type="common">Western mosquitofish</name>
    <name type="synonym">Heterandria affinis</name>
    <dbReference type="NCBI Taxonomy" id="33528"/>
    <lineage>
        <taxon>Eukaryota</taxon>
        <taxon>Metazoa</taxon>
        <taxon>Chordata</taxon>
        <taxon>Craniata</taxon>
        <taxon>Vertebrata</taxon>
        <taxon>Euteleostomi</taxon>
        <taxon>Actinopterygii</taxon>
        <taxon>Neopterygii</taxon>
        <taxon>Teleostei</taxon>
        <taxon>Neoteleostei</taxon>
        <taxon>Acanthomorphata</taxon>
        <taxon>Ovalentaria</taxon>
        <taxon>Atherinomorphae</taxon>
        <taxon>Cyprinodontiformes</taxon>
        <taxon>Poeciliidae</taxon>
        <taxon>Poeciliinae</taxon>
        <taxon>Gambusia</taxon>
    </lineage>
</organism>
<sequence>MSLQDSEFMVQRNSVSPPFSSSSMGTNCSTCLSPACVRFSPMSPSPPISCWMLLCTSLRTGSIGAAASGQKPTHVSKAPTPPDGGGHLKEMERKQACRQNTAAAVTRVRAENTRSSRASPALRVCRASRTHPSSCCWYRGSPSCSRMQPL</sequence>
<evidence type="ECO:0000313" key="2">
    <source>
        <dbReference type="EMBL" id="PWA17205.1"/>
    </source>
</evidence>
<name>A0A315V120_GAMAF</name>
<evidence type="ECO:0000256" key="1">
    <source>
        <dbReference type="SAM" id="MobiDB-lite"/>
    </source>
</evidence>
<dbReference type="AlphaFoldDB" id="A0A315V120"/>
<feature type="region of interest" description="Disordered" evidence="1">
    <location>
        <begin position="66"/>
        <end position="93"/>
    </location>
</feature>
<keyword evidence="3" id="KW-1185">Reference proteome</keyword>
<protein>
    <submittedName>
        <fullName evidence="2">Uncharacterized protein</fullName>
    </submittedName>
</protein>
<gene>
    <name evidence="2" type="ORF">CCH79_00010448</name>
</gene>
<proteinExistence type="predicted"/>
<accession>A0A315V120</accession>
<comment type="caution">
    <text evidence="2">The sequence shown here is derived from an EMBL/GenBank/DDBJ whole genome shotgun (WGS) entry which is preliminary data.</text>
</comment>
<dbReference type="Proteomes" id="UP000250572">
    <property type="component" value="Unassembled WGS sequence"/>
</dbReference>
<feature type="region of interest" description="Disordered" evidence="1">
    <location>
        <begin position="1"/>
        <end position="26"/>
    </location>
</feature>
<dbReference type="EMBL" id="NHOQ01002371">
    <property type="protein sequence ID" value="PWA17205.1"/>
    <property type="molecule type" value="Genomic_DNA"/>
</dbReference>
<reference evidence="2 3" key="1">
    <citation type="journal article" date="2018" name="G3 (Bethesda)">
        <title>A High-Quality Reference Genome for the Invasive Mosquitofish Gambusia affinis Using a Chicago Library.</title>
        <authorList>
            <person name="Hoffberg S.L."/>
            <person name="Troendle N.J."/>
            <person name="Glenn T.C."/>
            <person name="Mahmud O."/>
            <person name="Louha S."/>
            <person name="Chalopin D."/>
            <person name="Bennetzen J.L."/>
            <person name="Mauricio R."/>
        </authorList>
    </citation>
    <scope>NUCLEOTIDE SEQUENCE [LARGE SCALE GENOMIC DNA]</scope>
    <source>
        <strain evidence="2">NE01/NJP1002.9</strain>
        <tissue evidence="2">Muscle</tissue>
    </source>
</reference>